<dbReference type="RefSeq" id="WP_029630756.1">
    <property type="nucleotide sequence ID" value="NZ_JACJTA010000015.1"/>
</dbReference>
<name>A0ABR8GMV9_9CYAN</name>
<gene>
    <name evidence="2" type="ORF">H6G81_09490</name>
</gene>
<keyword evidence="3" id="KW-1185">Reference proteome</keyword>
<proteinExistence type="predicted"/>
<dbReference type="PROSITE" id="PS51471">
    <property type="entry name" value="FE2OG_OXY"/>
    <property type="match status" value="1"/>
</dbReference>
<accession>A0ABR8GMV9</accession>
<sequence length="194" mass="22075">MTFNKFSLVRASTLEALRLHCQSLIPQMTPDVSKYAPGRYRFWLFHEALLSQNRIISAHFDQRLWDFCQRIYPGSNIALLTFGGEAQGINSKGTIALHRDDTYAIEHACGVNLGTATFAYNTDRKSSNPNASTIKKLQLNHGDIYSFNCKHQHGVLEHSAERFSLNIWTVRKNLDKYPDFAFLPNNSPVTQIVL</sequence>
<feature type="domain" description="Fe2OG dioxygenase" evidence="1">
    <location>
        <begin position="24"/>
        <end position="171"/>
    </location>
</feature>
<reference evidence="2 3" key="1">
    <citation type="journal article" date="2020" name="ISME J.">
        <title>Comparative genomics reveals insights into cyanobacterial evolution and habitat adaptation.</title>
        <authorList>
            <person name="Chen M.Y."/>
            <person name="Teng W.K."/>
            <person name="Zhao L."/>
            <person name="Hu C.X."/>
            <person name="Zhou Y.K."/>
            <person name="Han B.P."/>
            <person name="Song L.R."/>
            <person name="Shu W.S."/>
        </authorList>
    </citation>
    <scope>NUCLEOTIDE SEQUENCE [LARGE SCALE GENOMIC DNA]</scope>
    <source>
        <strain evidence="2 3">FACHB-248</strain>
    </source>
</reference>
<evidence type="ECO:0000259" key="1">
    <source>
        <dbReference type="PROSITE" id="PS51471"/>
    </source>
</evidence>
<dbReference type="Proteomes" id="UP000660380">
    <property type="component" value="Unassembled WGS sequence"/>
</dbReference>
<dbReference type="EMBL" id="JACJTA010000015">
    <property type="protein sequence ID" value="MBD2604755.1"/>
    <property type="molecule type" value="Genomic_DNA"/>
</dbReference>
<dbReference type="InterPro" id="IPR005123">
    <property type="entry name" value="Oxoglu/Fe-dep_dioxygenase_dom"/>
</dbReference>
<evidence type="ECO:0000313" key="3">
    <source>
        <dbReference type="Proteomes" id="UP000660380"/>
    </source>
</evidence>
<comment type="caution">
    <text evidence="2">The sequence shown here is derived from an EMBL/GenBank/DDBJ whole genome shotgun (WGS) entry which is preliminary data.</text>
</comment>
<evidence type="ECO:0000313" key="2">
    <source>
        <dbReference type="EMBL" id="MBD2604755.1"/>
    </source>
</evidence>
<organism evidence="2 3">
    <name type="scientific">Scytonema hofmannii FACHB-248</name>
    <dbReference type="NCBI Taxonomy" id="1842502"/>
    <lineage>
        <taxon>Bacteria</taxon>
        <taxon>Bacillati</taxon>
        <taxon>Cyanobacteriota</taxon>
        <taxon>Cyanophyceae</taxon>
        <taxon>Nostocales</taxon>
        <taxon>Scytonemataceae</taxon>
        <taxon>Scytonema</taxon>
    </lineage>
</organism>
<protein>
    <recommendedName>
        <fullName evidence="1">Fe2OG dioxygenase domain-containing protein</fullName>
    </recommendedName>
</protein>